<dbReference type="PANTHER" id="PTHR28637:SF1">
    <property type="entry name" value="DNA REPLICATION FACTOR CDT1"/>
    <property type="match status" value="1"/>
</dbReference>
<sequence length="556" mass="61959">MSRTHTNNHRHADTDATTRATEKNINNSTDVEYQLKQRPKTGTKTKFTSAKHSPGDCKHFKEKVSVVLSQRENYKHAETDSSTSCLLSSSSSVVCGHTATFSLDADMSQARSRTFCSKKEMRRTDESDEAPQQQQQSLVPVHRAQRAAQLVCPRRVCPSDRRGCGLTDTCAAEGHTAKKSRPQATKAPERNPKRTARKQLILPQESPQVPQPTHNEELKSASPAANCHDSVKQSSNPPKGGRSKVLSKEELSSLKTRLQGIKKRAEALSSSSSSSSASIPESSTSTLPSAKSLPPDSTSALPSTAGPVAQDQELKKTLARPKNLQQNLRRGKRSARQASLLNLRILTSLLFMCFLALVYNAVASDVLPAYQKYHTLAQAVPPGLSLPYQYKVLAEMFRCMDTVVAMLFNRSETPTFMKIKKGVQDMMHKRFEESHVGQIRTVFPEAYTLRQEKNIPTFNSSIKKGSYQLTVEPFIVSDEGELRPTLTATRLLERRRIFHHNLVSLVKQHHKAFLSSLDPPLTVPEDKLSRWHPRFNVDTVPAVPDSPLPSRLRQRV</sequence>
<dbReference type="SUPFAM" id="SSF46785">
    <property type="entry name" value="Winged helix' DNA-binding domain"/>
    <property type="match status" value="1"/>
</dbReference>
<accession>A0AAW0NI94</accession>
<keyword evidence="2" id="KW-0812">Transmembrane</keyword>
<organism evidence="4 5">
    <name type="scientific">Mugilogobius chulae</name>
    <name type="common">yellowstripe goby</name>
    <dbReference type="NCBI Taxonomy" id="88201"/>
    <lineage>
        <taxon>Eukaryota</taxon>
        <taxon>Metazoa</taxon>
        <taxon>Chordata</taxon>
        <taxon>Craniata</taxon>
        <taxon>Vertebrata</taxon>
        <taxon>Euteleostomi</taxon>
        <taxon>Actinopterygii</taxon>
        <taxon>Neopterygii</taxon>
        <taxon>Teleostei</taxon>
        <taxon>Neoteleostei</taxon>
        <taxon>Acanthomorphata</taxon>
        <taxon>Gobiaria</taxon>
        <taxon>Gobiiformes</taxon>
        <taxon>Gobioidei</taxon>
        <taxon>Gobiidae</taxon>
        <taxon>Gobionellinae</taxon>
        <taxon>Mugilogobius</taxon>
    </lineage>
</organism>
<proteinExistence type="predicted"/>
<evidence type="ECO:0000313" key="5">
    <source>
        <dbReference type="Proteomes" id="UP001460270"/>
    </source>
</evidence>
<reference evidence="5" key="1">
    <citation type="submission" date="2024-04" db="EMBL/GenBank/DDBJ databases">
        <title>Salinicola lusitanus LLJ914,a marine bacterium isolated from the Okinawa Trough.</title>
        <authorList>
            <person name="Li J."/>
        </authorList>
    </citation>
    <scope>NUCLEOTIDE SEQUENCE [LARGE SCALE GENOMIC DNA]</scope>
</reference>
<feature type="region of interest" description="Disordered" evidence="1">
    <location>
        <begin position="173"/>
        <end position="333"/>
    </location>
</feature>
<dbReference type="Pfam" id="PF08839">
    <property type="entry name" value="CDT1"/>
    <property type="match status" value="1"/>
</dbReference>
<dbReference type="InterPro" id="IPR036390">
    <property type="entry name" value="WH_DNA-bd_sf"/>
</dbReference>
<dbReference type="EMBL" id="JBBPFD010000013">
    <property type="protein sequence ID" value="KAK7901460.1"/>
    <property type="molecule type" value="Genomic_DNA"/>
</dbReference>
<feature type="domain" description="CDT1 Geminin-binding" evidence="3">
    <location>
        <begin position="386"/>
        <end position="550"/>
    </location>
</feature>
<keyword evidence="2" id="KW-1133">Transmembrane helix</keyword>
<feature type="compositionally biased region" description="Low complexity" evidence="1">
    <location>
        <begin position="269"/>
        <end position="285"/>
    </location>
</feature>
<evidence type="ECO:0000256" key="2">
    <source>
        <dbReference type="SAM" id="Phobius"/>
    </source>
</evidence>
<feature type="region of interest" description="Disordered" evidence="1">
    <location>
        <begin position="116"/>
        <end position="142"/>
    </location>
</feature>
<dbReference type="AlphaFoldDB" id="A0AAW0NI94"/>
<dbReference type="SMART" id="SM01075">
    <property type="entry name" value="CDT1"/>
    <property type="match status" value="1"/>
</dbReference>
<dbReference type="Proteomes" id="UP001460270">
    <property type="component" value="Unassembled WGS sequence"/>
</dbReference>
<dbReference type="GO" id="GO:0000076">
    <property type="term" value="P:DNA replication checkpoint signaling"/>
    <property type="evidence" value="ECO:0007669"/>
    <property type="project" value="TreeGrafter"/>
</dbReference>
<comment type="caution">
    <text evidence="4">The sequence shown here is derived from an EMBL/GenBank/DDBJ whole genome shotgun (WGS) entry which is preliminary data.</text>
</comment>
<dbReference type="GO" id="GO:0000278">
    <property type="term" value="P:mitotic cell cycle"/>
    <property type="evidence" value="ECO:0007669"/>
    <property type="project" value="TreeGrafter"/>
</dbReference>
<dbReference type="InterPro" id="IPR045173">
    <property type="entry name" value="Cdt1"/>
</dbReference>
<dbReference type="GO" id="GO:0003677">
    <property type="term" value="F:DNA binding"/>
    <property type="evidence" value="ECO:0007669"/>
    <property type="project" value="InterPro"/>
</dbReference>
<gene>
    <name evidence="4" type="ORF">WMY93_018229</name>
</gene>
<dbReference type="GO" id="GO:0071163">
    <property type="term" value="P:DNA replication preinitiation complex assembly"/>
    <property type="evidence" value="ECO:0007669"/>
    <property type="project" value="InterPro"/>
</dbReference>
<dbReference type="GO" id="GO:0030174">
    <property type="term" value="P:regulation of DNA-templated DNA replication initiation"/>
    <property type="evidence" value="ECO:0007669"/>
    <property type="project" value="InterPro"/>
</dbReference>
<protein>
    <recommendedName>
        <fullName evidence="3">CDT1 Geminin-binding domain-containing protein</fullName>
    </recommendedName>
</protein>
<evidence type="ECO:0000256" key="1">
    <source>
        <dbReference type="SAM" id="MobiDB-lite"/>
    </source>
</evidence>
<evidence type="ECO:0000313" key="4">
    <source>
        <dbReference type="EMBL" id="KAK7901460.1"/>
    </source>
</evidence>
<keyword evidence="2" id="KW-0472">Membrane</keyword>
<evidence type="ECO:0000259" key="3">
    <source>
        <dbReference type="SMART" id="SM01075"/>
    </source>
</evidence>
<dbReference type="CDD" id="cd08674">
    <property type="entry name" value="Cdt1_m"/>
    <property type="match status" value="1"/>
</dbReference>
<feature type="region of interest" description="Disordered" evidence="1">
    <location>
        <begin position="1"/>
        <end position="31"/>
    </location>
</feature>
<dbReference type="PANTHER" id="PTHR28637">
    <property type="entry name" value="DNA REPLICATION FACTOR CDT1"/>
    <property type="match status" value="1"/>
</dbReference>
<feature type="compositionally biased region" description="Basic and acidic residues" evidence="1">
    <location>
        <begin position="10"/>
        <end position="22"/>
    </location>
</feature>
<keyword evidence="5" id="KW-1185">Reference proteome</keyword>
<dbReference type="GO" id="GO:0070182">
    <property type="term" value="F:DNA polymerase binding"/>
    <property type="evidence" value="ECO:0007669"/>
    <property type="project" value="TreeGrafter"/>
</dbReference>
<feature type="transmembrane region" description="Helical" evidence="2">
    <location>
        <begin position="340"/>
        <end position="362"/>
    </location>
</feature>
<dbReference type="InterPro" id="IPR014939">
    <property type="entry name" value="CDT1_Gemini-bd-like"/>
</dbReference>
<name>A0AAW0NI94_9GOBI</name>
<dbReference type="GO" id="GO:0005634">
    <property type="term" value="C:nucleus"/>
    <property type="evidence" value="ECO:0007669"/>
    <property type="project" value="TreeGrafter"/>
</dbReference>